<evidence type="ECO:0000313" key="2">
    <source>
        <dbReference type="EMBL" id="KAF6302539.1"/>
    </source>
</evidence>
<comment type="caution">
    <text evidence="2">The sequence shown here is derived from an EMBL/GenBank/DDBJ whole genome shotgun (WGS) entry which is preliminary data.</text>
</comment>
<keyword evidence="3" id="KW-1185">Reference proteome</keyword>
<sequence length="153" mass="17435">MTMRCETRLDVFVTCCVLTSSVILPTSTCGFYSLARSHQTTPKLRTTRNKLCQKPKLPTDLSCPLYLKSFLNLKSLQDQVGCYFRNKTKGEGGTFQLLLCVSCVRSFPALLLTLSQAVFQKSISWTAHLSHRGNCFLSWFRFQMYTKEVTLIL</sequence>
<organism evidence="2 3">
    <name type="scientific">Pipistrellus kuhlii</name>
    <name type="common">Kuhl's pipistrelle</name>
    <dbReference type="NCBI Taxonomy" id="59472"/>
    <lineage>
        <taxon>Eukaryota</taxon>
        <taxon>Metazoa</taxon>
        <taxon>Chordata</taxon>
        <taxon>Craniata</taxon>
        <taxon>Vertebrata</taxon>
        <taxon>Euteleostomi</taxon>
        <taxon>Mammalia</taxon>
        <taxon>Eutheria</taxon>
        <taxon>Laurasiatheria</taxon>
        <taxon>Chiroptera</taxon>
        <taxon>Yangochiroptera</taxon>
        <taxon>Vespertilionidae</taxon>
        <taxon>Pipistrellus</taxon>
    </lineage>
</organism>
<feature type="transmembrane region" description="Helical" evidence="1">
    <location>
        <begin position="12"/>
        <end position="35"/>
    </location>
</feature>
<dbReference type="AlphaFoldDB" id="A0A7J7TP66"/>
<keyword evidence="1" id="KW-0812">Transmembrane</keyword>
<protein>
    <submittedName>
        <fullName evidence="2">Uncharacterized protein</fullName>
    </submittedName>
</protein>
<evidence type="ECO:0000256" key="1">
    <source>
        <dbReference type="SAM" id="Phobius"/>
    </source>
</evidence>
<dbReference type="Proteomes" id="UP000558488">
    <property type="component" value="Unassembled WGS sequence"/>
</dbReference>
<reference evidence="2 3" key="1">
    <citation type="journal article" date="2020" name="Nature">
        <title>Six reference-quality genomes reveal evolution of bat adaptations.</title>
        <authorList>
            <person name="Jebb D."/>
            <person name="Huang Z."/>
            <person name="Pippel M."/>
            <person name="Hughes G.M."/>
            <person name="Lavrichenko K."/>
            <person name="Devanna P."/>
            <person name="Winkler S."/>
            <person name="Jermiin L.S."/>
            <person name="Skirmuntt E.C."/>
            <person name="Katzourakis A."/>
            <person name="Burkitt-Gray L."/>
            <person name="Ray D.A."/>
            <person name="Sullivan K.A.M."/>
            <person name="Roscito J.G."/>
            <person name="Kirilenko B.M."/>
            <person name="Davalos L.M."/>
            <person name="Corthals A.P."/>
            <person name="Power M.L."/>
            <person name="Jones G."/>
            <person name="Ransome R.D."/>
            <person name="Dechmann D.K.N."/>
            <person name="Locatelli A.G."/>
            <person name="Puechmaille S.J."/>
            <person name="Fedrigo O."/>
            <person name="Jarvis E.D."/>
            <person name="Hiller M."/>
            <person name="Vernes S.C."/>
            <person name="Myers E.W."/>
            <person name="Teeling E.C."/>
        </authorList>
    </citation>
    <scope>NUCLEOTIDE SEQUENCE [LARGE SCALE GENOMIC DNA]</scope>
    <source>
        <strain evidence="2">MPipKuh1</strain>
        <tissue evidence="2">Flight muscle</tissue>
    </source>
</reference>
<proteinExistence type="predicted"/>
<keyword evidence="1" id="KW-1133">Transmembrane helix</keyword>
<evidence type="ECO:0000313" key="3">
    <source>
        <dbReference type="Proteomes" id="UP000558488"/>
    </source>
</evidence>
<gene>
    <name evidence="2" type="ORF">mPipKuh1_009294</name>
</gene>
<dbReference type="EMBL" id="JACAGB010000025">
    <property type="protein sequence ID" value="KAF6302539.1"/>
    <property type="molecule type" value="Genomic_DNA"/>
</dbReference>
<name>A0A7J7TP66_PIPKU</name>
<accession>A0A7J7TP66</accession>
<keyword evidence="1" id="KW-0472">Membrane</keyword>